<organism evidence="2">
    <name type="scientific">Anthurium amnicola</name>
    <dbReference type="NCBI Taxonomy" id="1678845"/>
    <lineage>
        <taxon>Eukaryota</taxon>
        <taxon>Viridiplantae</taxon>
        <taxon>Streptophyta</taxon>
        <taxon>Embryophyta</taxon>
        <taxon>Tracheophyta</taxon>
        <taxon>Spermatophyta</taxon>
        <taxon>Magnoliopsida</taxon>
        <taxon>Liliopsida</taxon>
        <taxon>Araceae</taxon>
        <taxon>Pothoideae</taxon>
        <taxon>Potheae</taxon>
        <taxon>Anthurium</taxon>
    </lineage>
</organism>
<protein>
    <submittedName>
        <fullName evidence="2">Carbamoyltransferase hypF</fullName>
    </submittedName>
</protein>
<sequence>PASQITRVAPRPLLLPFPSSPLRAAAAAPPRQRSAPLSIRRLCSPPLLFRVRVSVPWLGDFVRPSWAQPPLLGCDEMEMESSRRSLDRSKEPGLLKKPRLAAPVAPAPERDTRGVLGSKGAGAGAGAGAGPERERPFLPRGGPAGAGAPDPAASRFRTNEREREVRGEDQPPAAFRGASYQQQQQQQ</sequence>
<feature type="region of interest" description="Disordered" evidence="1">
    <location>
        <begin position="78"/>
        <end position="187"/>
    </location>
</feature>
<keyword evidence="2" id="KW-0808">Transferase</keyword>
<evidence type="ECO:0000313" key="2">
    <source>
        <dbReference type="EMBL" id="JAT59441.1"/>
    </source>
</evidence>
<feature type="non-terminal residue" evidence="2">
    <location>
        <position position="187"/>
    </location>
</feature>
<evidence type="ECO:0000256" key="1">
    <source>
        <dbReference type="SAM" id="MobiDB-lite"/>
    </source>
</evidence>
<proteinExistence type="predicted"/>
<dbReference type="AlphaFoldDB" id="A0A1D1YXS6"/>
<gene>
    <name evidence="2" type="primary">hypF_0</name>
    <name evidence="2" type="ORF">g.142299</name>
</gene>
<feature type="non-terminal residue" evidence="2">
    <location>
        <position position="1"/>
    </location>
</feature>
<name>A0A1D1YXS6_9ARAE</name>
<accession>A0A1D1YXS6</accession>
<feature type="compositionally biased region" description="Basic and acidic residues" evidence="1">
    <location>
        <begin position="80"/>
        <end position="94"/>
    </location>
</feature>
<reference evidence="2" key="1">
    <citation type="submission" date="2015-07" db="EMBL/GenBank/DDBJ databases">
        <title>Transcriptome Assembly of Anthurium amnicola.</title>
        <authorList>
            <person name="Suzuki J."/>
        </authorList>
    </citation>
    <scope>NUCLEOTIDE SEQUENCE</scope>
</reference>
<dbReference type="GO" id="GO:0016740">
    <property type="term" value="F:transferase activity"/>
    <property type="evidence" value="ECO:0007669"/>
    <property type="project" value="UniProtKB-KW"/>
</dbReference>
<feature type="compositionally biased region" description="Basic and acidic residues" evidence="1">
    <location>
        <begin position="157"/>
        <end position="169"/>
    </location>
</feature>
<dbReference type="EMBL" id="GDJX01008495">
    <property type="protein sequence ID" value="JAT59441.1"/>
    <property type="molecule type" value="Transcribed_RNA"/>
</dbReference>
<feature type="compositionally biased region" description="Gly residues" evidence="1">
    <location>
        <begin position="117"/>
        <end position="129"/>
    </location>
</feature>